<feature type="signal peptide" evidence="2">
    <location>
        <begin position="1"/>
        <end position="17"/>
    </location>
</feature>
<dbReference type="InterPro" id="IPR000668">
    <property type="entry name" value="Peptidase_C1A_C"/>
</dbReference>
<evidence type="ECO:0000256" key="1">
    <source>
        <dbReference type="ARBA" id="ARBA00008455"/>
    </source>
</evidence>
<evidence type="ECO:0000259" key="4">
    <source>
        <dbReference type="SMART" id="SM00848"/>
    </source>
</evidence>
<dbReference type="EMBL" id="OU895877">
    <property type="protein sequence ID" value="CAG9799865.1"/>
    <property type="molecule type" value="Genomic_DNA"/>
</dbReference>
<evidence type="ECO:0000313" key="6">
    <source>
        <dbReference type="Proteomes" id="UP001153620"/>
    </source>
</evidence>
<dbReference type="OrthoDB" id="387093at2759"/>
<dbReference type="PANTHER" id="PTHR12411">
    <property type="entry name" value="CYSTEINE PROTEASE FAMILY C1-RELATED"/>
    <property type="match status" value="1"/>
</dbReference>
<dbReference type="InterPro" id="IPR039417">
    <property type="entry name" value="Peptidase_C1A_papain-like"/>
</dbReference>
<dbReference type="SMART" id="SM00848">
    <property type="entry name" value="Inhibitor_I29"/>
    <property type="match status" value="1"/>
</dbReference>
<feature type="domain" description="Cathepsin propeptide inhibitor" evidence="4">
    <location>
        <begin position="33"/>
        <end position="92"/>
    </location>
</feature>
<feature type="chain" id="PRO_5040343961" evidence="2">
    <location>
        <begin position="18"/>
        <end position="341"/>
    </location>
</feature>
<keyword evidence="6" id="KW-1185">Reference proteome</keyword>
<dbReference type="CDD" id="cd02248">
    <property type="entry name" value="Peptidase_C1A"/>
    <property type="match status" value="1"/>
</dbReference>
<dbReference type="InterPro" id="IPR013128">
    <property type="entry name" value="Peptidase_C1A"/>
</dbReference>
<reference evidence="5" key="2">
    <citation type="submission" date="2022-10" db="EMBL/GenBank/DDBJ databases">
        <authorList>
            <consortium name="ENA_rothamsted_submissions"/>
            <consortium name="culmorum"/>
            <person name="King R."/>
        </authorList>
    </citation>
    <scope>NUCLEOTIDE SEQUENCE</scope>
</reference>
<dbReference type="InterPro" id="IPR013201">
    <property type="entry name" value="Prot_inhib_I29"/>
</dbReference>
<reference evidence="5" key="1">
    <citation type="submission" date="2022-01" db="EMBL/GenBank/DDBJ databases">
        <authorList>
            <person name="King R."/>
        </authorList>
    </citation>
    <scope>NUCLEOTIDE SEQUENCE</scope>
</reference>
<proteinExistence type="inferred from homology"/>
<dbReference type="Proteomes" id="UP001153620">
    <property type="component" value="Chromosome 1"/>
</dbReference>
<accession>A0A9N9WL79</accession>
<dbReference type="PROSITE" id="PS00639">
    <property type="entry name" value="THIOL_PROTEASE_HIS"/>
    <property type="match status" value="1"/>
</dbReference>
<dbReference type="Gene3D" id="3.90.70.10">
    <property type="entry name" value="Cysteine proteinases"/>
    <property type="match status" value="1"/>
</dbReference>
<dbReference type="SMART" id="SM00645">
    <property type="entry name" value="Pept_C1"/>
    <property type="match status" value="1"/>
</dbReference>
<dbReference type="InterPro" id="IPR038765">
    <property type="entry name" value="Papain-like_cys_pep_sf"/>
</dbReference>
<dbReference type="InterPro" id="IPR025660">
    <property type="entry name" value="Pept_his_AS"/>
</dbReference>
<dbReference type="Pfam" id="PF08246">
    <property type="entry name" value="Inhibitor_I29"/>
    <property type="match status" value="1"/>
</dbReference>
<keyword evidence="2" id="KW-0732">Signal</keyword>
<organism evidence="5 6">
    <name type="scientific">Chironomus riparius</name>
    <dbReference type="NCBI Taxonomy" id="315576"/>
    <lineage>
        <taxon>Eukaryota</taxon>
        <taxon>Metazoa</taxon>
        <taxon>Ecdysozoa</taxon>
        <taxon>Arthropoda</taxon>
        <taxon>Hexapoda</taxon>
        <taxon>Insecta</taxon>
        <taxon>Pterygota</taxon>
        <taxon>Neoptera</taxon>
        <taxon>Endopterygota</taxon>
        <taxon>Diptera</taxon>
        <taxon>Nematocera</taxon>
        <taxon>Chironomoidea</taxon>
        <taxon>Chironomidae</taxon>
        <taxon>Chironominae</taxon>
        <taxon>Chironomus</taxon>
    </lineage>
</organism>
<protein>
    <submittedName>
        <fullName evidence="5">Uncharacterized protein</fullName>
    </submittedName>
</protein>
<evidence type="ECO:0000256" key="2">
    <source>
        <dbReference type="SAM" id="SignalP"/>
    </source>
</evidence>
<dbReference type="GO" id="GO:0008234">
    <property type="term" value="F:cysteine-type peptidase activity"/>
    <property type="evidence" value="ECO:0007669"/>
    <property type="project" value="InterPro"/>
</dbReference>
<dbReference type="SUPFAM" id="SSF54001">
    <property type="entry name" value="Cysteine proteinases"/>
    <property type="match status" value="1"/>
</dbReference>
<dbReference type="Pfam" id="PF00112">
    <property type="entry name" value="Peptidase_C1"/>
    <property type="match status" value="1"/>
</dbReference>
<sequence>MMKNLIILLMIVTCVLANKHSKDSNERQNRRKFDSHLKRYGKKYKDLPEEVRARRQNNYLKNLDFIEKHNKNPKNKFQLGSNEFSDRDPKTFVKEMCRTELPQMTRGLPLPPSIYTSTTPARSAVDWRTQYTQPIVSQGGCASCSAFSVVSVIEAYNEIRGRGKTAMSQQNIVDCHSVKCLGGWPKSIFDWLKNSYGNKLARAVDYPYTSGSTKTAGSCKVAQYAPLNFTSTFLFVPNGNTATLKQIISNYGPVAIAVQVTNSGLFQNYKSGIFTDATCPGPNQCTIINHAMVAVGYGKLTTGQEYFIIRNSWGTTWGEDGYIRMAMSNTCNVACYAMGIE</sequence>
<dbReference type="AlphaFoldDB" id="A0A9N9WL79"/>
<dbReference type="GO" id="GO:0006508">
    <property type="term" value="P:proteolysis"/>
    <property type="evidence" value="ECO:0007669"/>
    <property type="project" value="InterPro"/>
</dbReference>
<feature type="domain" description="Peptidase C1A papain C-terminal" evidence="3">
    <location>
        <begin position="121"/>
        <end position="341"/>
    </location>
</feature>
<comment type="similarity">
    <text evidence="1">Belongs to the peptidase C1 family.</text>
</comment>
<gene>
    <name evidence="5" type="ORF">CHIRRI_LOCUS2823</name>
</gene>
<name>A0A9N9WL79_9DIPT</name>
<evidence type="ECO:0000313" key="5">
    <source>
        <dbReference type="EMBL" id="CAG9799865.1"/>
    </source>
</evidence>
<evidence type="ECO:0000259" key="3">
    <source>
        <dbReference type="SMART" id="SM00645"/>
    </source>
</evidence>